<evidence type="ECO:0000259" key="5">
    <source>
        <dbReference type="Pfam" id="PF23936"/>
    </source>
</evidence>
<accession>A0A915ALR1</accession>
<feature type="coiled-coil region" evidence="1">
    <location>
        <begin position="618"/>
        <end position="645"/>
    </location>
</feature>
<feature type="domain" description="ELP1 three-helical bundle" evidence="5">
    <location>
        <begin position="622"/>
        <end position="757"/>
    </location>
</feature>
<dbReference type="Pfam" id="PF23925">
    <property type="entry name" value="A-sol_ELP1"/>
    <property type="match status" value="1"/>
</dbReference>
<keyword evidence="6" id="KW-1185">Reference proteome</keyword>
<dbReference type="WBParaSite" id="PgR010_g159_t01">
    <property type="protein sequence ID" value="PgR010_g159_t01"/>
    <property type="gene ID" value="PgR010_g159"/>
</dbReference>
<feature type="domain" description="ELP1 TPR" evidence="3">
    <location>
        <begin position="422"/>
        <end position="533"/>
    </location>
</feature>
<dbReference type="InterPro" id="IPR056167">
    <property type="entry name" value="A-sol_ELP1"/>
</dbReference>
<evidence type="ECO:0000313" key="7">
    <source>
        <dbReference type="WBParaSite" id="PgR010_g159_t01"/>
    </source>
</evidence>
<dbReference type="InterPro" id="IPR006849">
    <property type="entry name" value="Elp1"/>
</dbReference>
<dbReference type="PANTHER" id="PTHR12747">
    <property type="entry name" value="ELONGATOR COMPLEX PROTEIN 1"/>
    <property type="match status" value="1"/>
</dbReference>
<evidence type="ECO:0000256" key="1">
    <source>
        <dbReference type="SAM" id="Coils"/>
    </source>
</evidence>
<organism evidence="6 7">
    <name type="scientific">Parascaris univalens</name>
    <name type="common">Nematode worm</name>
    <dbReference type="NCBI Taxonomy" id="6257"/>
    <lineage>
        <taxon>Eukaryota</taxon>
        <taxon>Metazoa</taxon>
        <taxon>Ecdysozoa</taxon>
        <taxon>Nematoda</taxon>
        <taxon>Chromadorea</taxon>
        <taxon>Rhabditida</taxon>
        <taxon>Spirurina</taxon>
        <taxon>Ascaridomorpha</taxon>
        <taxon>Ascaridoidea</taxon>
        <taxon>Ascarididae</taxon>
        <taxon>Parascaris</taxon>
    </lineage>
</organism>
<dbReference type="GO" id="GO:0033588">
    <property type="term" value="C:elongator holoenzyme complex"/>
    <property type="evidence" value="ECO:0007669"/>
    <property type="project" value="InterPro"/>
</dbReference>
<evidence type="ECO:0000259" key="4">
    <source>
        <dbReference type="Pfam" id="PF23925"/>
    </source>
</evidence>
<feature type="compositionally biased region" description="Basic and acidic residues" evidence="2">
    <location>
        <begin position="678"/>
        <end position="688"/>
    </location>
</feature>
<name>A0A915ALR1_PARUN</name>
<evidence type="ECO:0000259" key="3">
    <source>
        <dbReference type="Pfam" id="PF23878"/>
    </source>
</evidence>
<dbReference type="InterPro" id="IPR056166">
    <property type="entry name" value="TPR_ELP1"/>
</dbReference>
<dbReference type="GO" id="GO:0002926">
    <property type="term" value="P:tRNA wobble base 5-methoxycarbonylmethyl-2-thiouridinylation"/>
    <property type="evidence" value="ECO:0007669"/>
    <property type="project" value="TreeGrafter"/>
</dbReference>
<dbReference type="GO" id="GO:0005829">
    <property type="term" value="C:cytosol"/>
    <property type="evidence" value="ECO:0007669"/>
    <property type="project" value="TreeGrafter"/>
</dbReference>
<keyword evidence="1" id="KW-0175">Coiled coil</keyword>
<dbReference type="PANTHER" id="PTHR12747:SF0">
    <property type="entry name" value="ELONGATOR COMPLEX PROTEIN 1"/>
    <property type="match status" value="1"/>
</dbReference>
<dbReference type="GO" id="GO:0000049">
    <property type="term" value="F:tRNA binding"/>
    <property type="evidence" value="ECO:0007669"/>
    <property type="project" value="TreeGrafter"/>
</dbReference>
<evidence type="ECO:0000313" key="6">
    <source>
        <dbReference type="Proteomes" id="UP000887569"/>
    </source>
</evidence>
<feature type="domain" description="ELP1 alpha-solenoid" evidence="4">
    <location>
        <begin position="208"/>
        <end position="414"/>
    </location>
</feature>
<reference evidence="7" key="1">
    <citation type="submission" date="2022-11" db="UniProtKB">
        <authorList>
            <consortium name="WormBaseParasite"/>
        </authorList>
    </citation>
    <scope>IDENTIFICATION</scope>
</reference>
<dbReference type="AlphaFoldDB" id="A0A915ALR1"/>
<dbReference type="InterPro" id="IPR056169">
    <property type="entry name" value="HB_ELP1"/>
</dbReference>
<dbReference type="Pfam" id="PF23936">
    <property type="entry name" value="HB_ELP1"/>
    <property type="match status" value="1"/>
</dbReference>
<proteinExistence type="predicted"/>
<dbReference type="Proteomes" id="UP000887569">
    <property type="component" value="Unplaced"/>
</dbReference>
<feature type="compositionally biased region" description="Low complexity" evidence="2">
    <location>
        <begin position="661"/>
        <end position="672"/>
    </location>
</feature>
<feature type="region of interest" description="Disordered" evidence="2">
    <location>
        <begin position="653"/>
        <end position="688"/>
    </location>
</feature>
<evidence type="ECO:0000256" key="2">
    <source>
        <dbReference type="SAM" id="MobiDB-lite"/>
    </source>
</evidence>
<sequence>MDNIAFPHEAPLFLSALCWPRNKLTASVIYPAYRIVEITLNEGIAISRDICQSSSPLCYHFITKNGIMVETNFGDWMCIEDIHDDRCVEVNEETPTRRQQIFDCTYNAEHDLLVGRNANKALIANDNILASGVECYSLSDRFVVYLASGAALHSLQLFTMEIHENLGGIGVNSERYIESGAAIVGHDDDEGRVWLQMPRGNIEEVYCRMMLLCRLKRMLDRLQYGKALEEMRRHRVDLNLIVDHNPSRFLANVENFIKAVNDNELLNLFLFSLNNGDTTTSRYAKSYRRADNYSSADCFEADGKVNTVCRKIRECLLTMEECYMTRLYGVLLATYLKLVPAQVAEALLDISTRSGKHDDRGRFERQWIDYIAVVVPNADLMRAALSLYDVQLAVLAAQYSHQDPMEYLPILNRLRTYKPAAYQRYQIDLYLERYTKALENIALMDEYIDESVELIRRHHLFSKAILLYKNTTHYSRICREFATSLYKRRIFDEAVLLFRRGGDNKMAMECAESGFLWREVMDLERELKLTSEERRSKYLRIARHFEIVGNNAEMADVIFVLWNPTTEVENDYEQERTRLYCLASEWERAVRCARHHSDGIRCVSEFAMKRFHDIDQHINLWIKQFNEYSDRLEEVRREKKAAILASTSRDDGVNDARSEISSETSSTMSGFSRASTTTRREKHVERKKMTLTRGSQYEDAGLLNALKAIICEVDKEQGELKELLRALFIVDLVDESQQLQSHFSTLVTLINQRIPVIWPRFIEPHTITGPIHEMYRDEDGIVRLPVEGDNLMPPRFHLSSEMIPPCLRTNVF</sequence>
<protein>
    <submittedName>
        <fullName evidence="7">Elongator complex protein 1</fullName>
    </submittedName>
</protein>
<dbReference type="Pfam" id="PF23878">
    <property type="entry name" value="TPR_ELP1"/>
    <property type="match status" value="1"/>
</dbReference>